<accession>A0A7M2X370</accession>
<organism evidence="2 3">
    <name type="scientific">Humisphaera borealis</name>
    <dbReference type="NCBI Taxonomy" id="2807512"/>
    <lineage>
        <taxon>Bacteria</taxon>
        <taxon>Pseudomonadati</taxon>
        <taxon>Planctomycetota</taxon>
        <taxon>Phycisphaerae</taxon>
        <taxon>Tepidisphaerales</taxon>
        <taxon>Tepidisphaeraceae</taxon>
        <taxon>Humisphaera</taxon>
    </lineage>
</organism>
<feature type="chain" id="PRO_5034084624" evidence="1">
    <location>
        <begin position="24"/>
        <end position="266"/>
    </location>
</feature>
<reference evidence="2 3" key="1">
    <citation type="submission" date="2020-10" db="EMBL/GenBank/DDBJ databases">
        <title>Wide distribution of Phycisphaera-like planctomycetes from WD2101 soil group in peatlands and genome analysis of the first cultivated representative.</title>
        <authorList>
            <person name="Dedysh S.N."/>
            <person name="Beletsky A.V."/>
            <person name="Ivanova A."/>
            <person name="Kulichevskaya I.S."/>
            <person name="Suzina N.E."/>
            <person name="Philippov D.A."/>
            <person name="Rakitin A.L."/>
            <person name="Mardanov A.V."/>
            <person name="Ravin N.V."/>
        </authorList>
    </citation>
    <scope>NUCLEOTIDE SEQUENCE [LARGE SCALE GENOMIC DNA]</scope>
    <source>
        <strain evidence="2 3">M1803</strain>
    </source>
</reference>
<keyword evidence="3" id="KW-1185">Reference proteome</keyword>
<feature type="signal peptide" evidence="1">
    <location>
        <begin position="1"/>
        <end position="23"/>
    </location>
</feature>
<proteinExistence type="predicted"/>
<keyword evidence="1" id="KW-0732">Signal</keyword>
<dbReference type="KEGG" id="hbs:IPV69_07585"/>
<protein>
    <submittedName>
        <fullName evidence="2">Uncharacterized protein</fullName>
    </submittedName>
</protein>
<sequence length="266" mass="28420">MPVRILLGFITILAVLSQPDLQAAATQPAVGQPQIVTVTLTDDGKTIPVAVGQEVRVVLKGDRKQTGWEVGQPHGTALTPVVIGGSYGQAAIPAVEFRADNKGVDDIGDYTFRYNTIAPGVSKLRFVYLYPGGSKPTARTATRLIREFSVIVEVGGKAATQPAPGVALAPKVANQPQMTVLRGTAIPQVDHNAVVDRTKYNMVVEVVGERDNLTRYAVCINPVSSAFIARDHGAKPVVVTGAVEREGDLHIIVPVEIERQHIPKEP</sequence>
<evidence type="ECO:0000256" key="1">
    <source>
        <dbReference type="SAM" id="SignalP"/>
    </source>
</evidence>
<evidence type="ECO:0000313" key="2">
    <source>
        <dbReference type="EMBL" id="QOV91210.1"/>
    </source>
</evidence>
<evidence type="ECO:0000313" key="3">
    <source>
        <dbReference type="Proteomes" id="UP000593765"/>
    </source>
</evidence>
<dbReference type="EMBL" id="CP063458">
    <property type="protein sequence ID" value="QOV91210.1"/>
    <property type="molecule type" value="Genomic_DNA"/>
</dbReference>
<gene>
    <name evidence="2" type="ORF">IPV69_07585</name>
</gene>
<name>A0A7M2X370_9BACT</name>
<dbReference type="AlphaFoldDB" id="A0A7M2X370"/>
<dbReference type="RefSeq" id="WP_206294390.1">
    <property type="nucleotide sequence ID" value="NZ_CP063458.1"/>
</dbReference>
<dbReference type="Proteomes" id="UP000593765">
    <property type="component" value="Chromosome"/>
</dbReference>